<evidence type="ECO:0008006" key="4">
    <source>
        <dbReference type="Google" id="ProtNLM"/>
    </source>
</evidence>
<evidence type="ECO:0000313" key="3">
    <source>
        <dbReference type="Proteomes" id="UP000298337"/>
    </source>
</evidence>
<proteinExistence type="predicted"/>
<dbReference type="OrthoDB" id="887142at2"/>
<keyword evidence="3" id="KW-1185">Reference proteome</keyword>
<keyword evidence="1" id="KW-0732">Signal</keyword>
<dbReference type="Proteomes" id="UP000298337">
    <property type="component" value="Unassembled WGS sequence"/>
</dbReference>
<evidence type="ECO:0000313" key="2">
    <source>
        <dbReference type="EMBL" id="TGE09641.1"/>
    </source>
</evidence>
<dbReference type="EMBL" id="SRLA01000001">
    <property type="protein sequence ID" value="TGE09641.1"/>
    <property type="molecule type" value="Genomic_DNA"/>
</dbReference>
<gene>
    <name evidence="2" type="ORF">EU556_02055</name>
</gene>
<feature type="chain" id="PRO_5021340032" description="Polysaccharide deacetylase" evidence="1">
    <location>
        <begin position="19"/>
        <end position="71"/>
    </location>
</feature>
<reference evidence="2 3" key="1">
    <citation type="submission" date="2019-04" db="EMBL/GenBank/DDBJ databases">
        <authorList>
            <person name="Feng G."/>
            <person name="Zhang J."/>
            <person name="Zhu H."/>
        </authorList>
    </citation>
    <scope>NUCLEOTIDE SEQUENCE [LARGE SCALE GENOMIC DNA]</scope>
    <source>
        <strain evidence="2 3">92R-1</strain>
    </source>
</reference>
<accession>A0A4Z0PBP1</accession>
<protein>
    <recommendedName>
        <fullName evidence="4">Polysaccharide deacetylase</fullName>
    </recommendedName>
</protein>
<evidence type="ECO:0000256" key="1">
    <source>
        <dbReference type="SAM" id="SignalP"/>
    </source>
</evidence>
<feature type="signal peptide" evidence="1">
    <location>
        <begin position="1"/>
        <end position="18"/>
    </location>
</feature>
<comment type="caution">
    <text evidence="2">The sequence shown here is derived from an EMBL/GenBank/DDBJ whole genome shotgun (WGS) entry which is preliminary data.</text>
</comment>
<dbReference type="AlphaFoldDB" id="A0A4Z0PBP1"/>
<dbReference type="PROSITE" id="PS51257">
    <property type="entry name" value="PROKAR_LIPOPROTEIN"/>
    <property type="match status" value="1"/>
</dbReference>
<name>A0A4Z0PBP1_9BACT</name>
<organism evidence="2 3">
    <name type="scientific">Hymenobacter fodinae</name>
    <dbReference type="NCBI Taxonomy" id="2510796"/>
    <lineage>
        <taxon>Bacteria</taxon>
        <taxon>Pseudomonadati</taxon>
        <taxon>Bacteroidota</taxon>
        <taxon>Cytophagia</taxon>
        <taxon>Cytophagales</taxon>
        <taxon>Hymenobacteraceae</taxon>
        <taxon>Hymenobacter</taxon>
    </lineage>
</organism>
<sequence length="71" mass="7592">MRARLLLLLCGASMLASCQTSRSAFVSRPFKNVVDMPADSARTIVILHDSQGPQGTRVALTAAQAAEFSQQ</sequence>
<dbReference type="RefSeq" id="WP_135430527.1">
    <property type="nucleotide sequence ID" value="NZ_SRLA01000001.1"/>
</dbReference>